<dbReference type="OrthoDB" id="6106917at2"/>
<dbReference type="Proteomes" id="UP000253506">
    <property type="component" value="Unassembled WGS sequence"/>
</dbReference>
<proteinExistence type="predicted"/>
<evidence type="ECO:0000313" key="1">
    <source>
        <dbReference type="EMBL" id="RCX07037.1"/>
    </source>
</evidence>
<dbReference type="EMBL" id="QPJQ01000007">
    <property type="protein sequence ID" value="RCX07037.1"/>
    <property type="molecule type" value="Genomic_DNA"/>
</dbReference>
<sequence length="77" mass="8735">MDEETKDQQTPAFVQVVQALPPYMAPKEWARLVGKTEAAIKQDLRMGTVARYQPVANGRVYVNVIKEIERAENAPDY</sequence>
<protein>
    <submittedName>
        <fullName evidence="1">Uncharacterized protein</fullName>
    </submittedName>
</protein>
<evidence type="ECO:0000313" key="2">
    <source>
        <dbReference type="Proteomes" id="UP000253506"/>
    </source>
</evidence>
<name>A0A369AFU4_9GAMM</name>
<comment type="caution">
    <text evidence="1">The sequence shown here is derived from an EMBL/GenBank/DDBJ whole genome shotgun (WGS) entry which is preliminary data.</text>
</comment>
<dbReference type="RefSeq" id="WP_114411333.1">
    <property type="nucleotide sequence ID" value="NZ_QPJQ01000007.1"/>
</dbReference>
<gene>
    <name evidence="1" type="ORF">DFP77_107137</name>
</gene>
<accession>A0A369AFU4</accession>
<reference evidence="1 2" key="1">
    <citation type="submission" date="2018-07" db="EMBL/GenBank/DDBJ databases">
        <title>Genomic Encyclopedia of Type Strains, Phase III (KMG-III): the genomes of soil and plant-associated and newly described type strains.</title>
        <authorList>
            <person name="Whitman W."/>
        </authorList>
    </citation>
    <scope>NUCLEOTIDE SEQUENCE [LARGE SCALE GENOMIC DNA]</scope>
    <source>
        <strain evidence="1 2">CECT 7731</strain>
    </source>
</reference>
<organism evidence="1 2">
    <name type="scientific">Marinomonas foliarum</name>
    <dbReference type="NCBI Taxonomy" id="491950"/>
    <lineage>
        <taxon>Bacteria</taxon>
        <taxon>Pseudomonadati</taxon>
        <taxon>Pseudomonadota</taxon>
        <taxon>Gammaproteobacteria</taxon>
        <taxon>Oceanospirillales</taxon>
        <taxon>Oceanospirillaceae</taxon>
        <taxon>Marinomonas</taxon>
    </lineage>
</organism>
<dbReference type="AlphaFoldDB" id="A0A369AFU4"/>